<accession>A0A3P8A1P9</accession>
<name>A0A3P8A1P9_HAEPC</name>
<gene>
    <name evidence="2" type="ORF">HPLM_LOCUS20579</name>
</gene>
<organism evidence="2 3">
    <name type="scientific">Haemonchus placei</name>
    <name type="common">Barber's pole worm</name>
    <dbReference type="NCBI Taxonomy" id="6290"/>
    <lineage>
        <taxon>Eukaryota</taxon>
        <taxon>Metazoa</taxon>
        <taxon>Ecdysozoa</taxon>
        <taxon>Nematoda</taxon>
        <taxon>Chromadorea</taxon>
        <taxon>Rhabditida</taxon>
        <taxon>Rhabditina</taxon>
        <taxon>Rhabditomorpha</taxon>
        <taxon>Strongyloidea</taxon>
        <taxon>Trichostrongylidae</taxon>
        <taxon>Haemonchus</taxon>
    </lineage>
</organism>
<evidence type="ECO:0000313" key="2">
    <source>
        <dbReference type="EMBL" id="VDO84733.1"/>
    </source>
</evidence>
<dbReference type="AlphaFoldDB" id="A0A3P8A1P9"/>
<keyword evidence="1" id="KW-0812">Transmembrane</keyword>
<reference evidence="2 3" key="1">
    <citation type="submission" date="2018-11" db="EMBL/GenBank/DDBJ databases">
        <authorList>
            <consortium name="Pathogen Informatics"/>
        </authorList>
    </citation>
    <scope>NUCLEOTIDE SEQUENCE [LARGE SCALE GENOMIC DNA]</scope>
    <source>
        <strain evidence="2 3">MHpl1</strain>
    </source>
</reference>
<evidence type="ECO:0000256" key="1">
    <source>
        <dbReference type="SAM" id="Phobius"/>
    </source>
</evidence>
<keyword evidence="1" id="KW-1133">Transmembrane helix</keyword>
<keyword evidence="3" id="KW-1185">Reference proteome</keyword>
<sequence>MHHIRALLNLPVKPLIGRIANCWVKCIVLGIFVLRDNNRWKRLFCRRARALMCFDHSGWLAVLWHINCDLAVILQWFNNTFSIDAGFNACC</sequence>
<feature type="transmembrane region" description="Helical" evidence="1">
    <location>
        <begin position="15"/>
        <end position="34"/>
    </location>
</feature>
<proteinExistence type="predicted"/>
<dbReference type="EMBL" id="UZAF01022358">
    <property type="protein sequence ID" value="VDO84733.1"/>
    <property type="molecule type" value="Genomic_DNA"/>
</dbReference>
<evidence type="ECO:0000313" key="3">
    <source>
        <dbReference type="Proteomes" id="UP000268014"/>
    </source>
</evidence>
<keyword evidence="1" id="KW-0472">Membrane</keyword>
<protein>
    <submittedName>
        <fullName evidence="2">Uncharacterized protein</fullName>
    </submittedName>
</protein>
<dbReference type="Proteomes" id="UP000268014">
    <property type="component" value="Unassembled WGS sequence"/>
</dbReference>